<protein>
    <submittedName>
        <fullName evidence="1">Uncharacterized protein</fullName>
    </submittedName>
</protein>
<keyword evidence="2" id="KW-1185">Reference proteome</keyword>
<dbReference type="AlphaFoldDB" id="A0A0F8WYA4"/>
<evidence type="ECO:0000313" key="2">
    <source>
        <dbReference type="Proteomes" id="UP000034947"/>
    </source>
</evidence>
<reference evidence="1 2" key="1">
    <citation type="submission" date="2015-02" db="EMBL/GenBank/DDBJ databases">
        <title>Draft Genome Sequences of Two Closely-Related Aflatoxigenic Aspergillus Species Obtained from the Cote d'Ivoire.</title>
        <authorList>
            <person name="Moore G.G."/>
            <person name="Beltz S.B."/>
            <person name="Mack B.M."/>
        </authorList>
    </citation>
    <scope>NUCLEOTIDE SEQUENCE [LARGE SCALE GENOMIC DNA]</scope>
    <source>
        <strain evidence="1 2">SRRC1432</strain>
    </source>
</reference>
<organism evidence="1 2">
    <name type="scientific">Aspergillus ochraceoroseus</name>
    <dbReference type="NCBI Taxonomy" id="138278"/>
    <lineage>
        <taxon>Eukaryota</taxon>
        <taxon>Fungi</taxon>
        <taxon>Dikarya</taxon>
        <taxon>Ascomycota</taxon>
        <taxon>Pezizomycotina</taxon>
        <taxon>Eurotiomycetes</taxon>
        <taxon>Eurotiomycetidae</taxon>
        <taxon>Eurotiales</taxon>
        <taxon>Aspergillaceae</taxon>
        <taxon>Aspergillus</taxon>
        <taxon>Aspergillus subgen. Nidulantes</taxon>
    </lineage>
</organism>
<dbReference type="OrthoDB" id="2520703at2759"/>
<dbReference type="Proteomes" id="UP000034947">
    <property type="component" value="Unassembled WGS sequence"/>
</dbReference>
<dbReference type="EMBL" id="JYKN01000912">
    <property type="protein sequence ID" value="KKK22515.1"/>
    <property type="molecule type" value="Genomic_DNA"/>
</dbReference>
<dbReference type="VEuPathDB" id="FungiDB:P175DRAFT_0468530"/>
<accession>A0A0F8WYA4</accession>
<proteinExistence type="predicted"/>
<evidence type="ECO:0000313" key="1">
    <source>
        <dbReference type="EMBL" id="KKK22515.1"/>
    </source>
</evidence>
<name>A0A0F8WYA4_9EURO</name>
<comment type="caution">
    <text evidence="1">The sequence shown here is derived from an EMBL/GenBank/DDBJ whole genome shotgun (WGS) entry which is preliminary data.</text>
</comment>
<sequence length="457" mass="51959">MASFLNFPDEILLLIVSSLDTFRDSRALLSVCLTSKKLCAIAQSVLYTEYSRSIHCHCCHGEKTKPGRLIPFIYFIRTLISRPDLAARVRSIAIDAREFDTDALETKSANIDVDTIGILAKGFQRLPVRNRDKLLMDAMMMKTNPFILMAAFLMPNLNSFQVSIGGEGLVHLEPLYRADLKNGRSSAYLSQIKSLSIEDFQRPESMVVENLIHLLHLPKLEEVSFEFLDAEADNFPTFDIPPWSLNVSHLTFKNSCLDSGTLTNLVAACKCLQSFFYKSWWNEEPSVVEFSADELGLILSSQANNLRFICVAFEVTDLSLLWEDYPKFSSFASFTNLFSLDIEQRSLEPSTEFPASLTTLVIRCCEFPIFQMLEILTERSESDLVNLEVVLLEPKFTVPNGMLGIARRFSHADITNNRSCRLRFRRAYTRVKKIVEMAGFVLGINHQTWDDFQMGEI</sequence>
<gene>
    <name evidence="1" type="ORF">AOCH_001731</name>
</gene>